<dbReference type="GO" id="GO:0016740">
    <property type="term" value="F:transferase activity"/>
    <property type="evidence" value="ECO:0007669"/>
    <property type="project" value="UniProtKB-KW"/>
</dbReference>
<keyword evidence="4" id="KW-1185">Reference proteome</keyword>
<sequence length="354" mass="39966">MIQDVHVEELVNLIRTGKVTAVDVRSPQEYREATIPGSLNIPLFDDEERKEIGILYKQVSIQAAKERGLEIVSRKLPDFIKAFAQISGRKAVFCWRGGMRSKTTATVLSLMGIPAYRLHGGYRAYRKWVVDSLEAYRLKPSVIVINGYTGTGKTKILRILSEKGYPVIDLEGLAQHRGSIFGQIGLEPNNQKTFDALLLERLAEVNDAPYVLIEAESPRVGKVVLPEFLIRAKETGVQLFLEMPVKERVRHILEDYEPIRHHEACLAAFMRIKQRIHTPAAKAIEEDLKNGRYDSAVEALLAYYYDSRYEYAVREYAGERIKLKVNHAEEAVEKIVGFLERGMLAPAGPAATTQ</sequence>
<dbReference type="EC" id="2.5.1.-" evidence="3"/>
<dbReference type="Gene3D" id="3.40.250.10">
    <property type="entry name" value="Rhodanese-like domain"/>
    <property type="match status" value="1"/>
</dbReference>
<dbReference type="NCBIfam" id="TIGR03167">
    <property type="entry name" value="tRNA_sel_U_synt"/>
    <property type="match status" value="1"/>
</dbReference>
<dbReference type="SUPFAM" id="SSF52540">
    <property type="entry name" value="P-loop containing nucleoside triphosphate hydrolases"/>
    <property type="match status" value="1"/>
</dbReference>
<protein>
    <submittedName>
        <fullName evidence="3">tRNA 2-selenouridine(34) synthase MnmH</fullName>
        <ecNumber evidence="3">2.5.1.-</ecNumber>
    </submittedName>
</protein>
<dbReference type="PANTHER" id="PTHR30401">
    <property type="entry name" value="TRNA 2-SELENOURIDINE SYNTHASE"/>
    <property type="match status" value="1"/>
</dbReference>
<dbReference type="SUPFAM" id="SSF52821">
    <property type="entry name" value="Rhodanese/Cell cycle control phosphatase"/>
    <property type="match status" value="1"/>
</dbReference>
<dbReference type="EMBL" id="JAYJLD010000001">
    <property type="protein sequence ID" value="MEB3100288.1"/>
    <property type="molecule type" value="Genomic_DNA"/>
</dbReference>
<keyword evidence="1" id="KW-0711">Selenium</keyword>
<evidence type="ECO:0000259" key="2">
    <source>
        <dbReference type="PROSITE" id="PS50206"/>
    </source>
</evidence>
<dbReference type="RefSeq" id="WP_371752386.1">
    <property type="nucleotide sequence ID" value="NZ_JAYJLD010000001.1"/>
</dbReference>
<evidence type="ECO:0000313" key="4">
    <source>
        <dbReference type="Proteomes" id="UP001310386"/>
    </source>
</evidence>
<feature type="domain" description="Rhodanese" evidence="2">
    <location>
        <begin position="15"/>
        <end position="131"/>
    </location>
</feature>
<dbReference type="PROSITE" id="PS50206">
    <property type="entry name" value="RHODANESE_3"/>
    <property type="match status" value="1"/>
</dbReference>
<dbReference type="Pfam" id="PF26341">
    <property type="entry name" value="AAA_SelU"/>
    <property type="match status" value="1"/>
</dbReference>
<dbReference type="SMART" id="SM00450">
    <property type="entry name" value="RHOD"/>
    <property type="match status" value="1"/>
</dbReference>
<proteinExistence type="predicted"/>
<dbReference type="InterPro" id="IPR017582">
    <property type="entry name" value="SelU"/>
</dbReference>
<dbReference type="InterPro" id="IPR001763">
    <property type="entry name" value="Rhodanese-like_dom"/>
</dbReference>
<keyword evidence="3" id="KW-0808">Transferase</keyword>
<organism evidence="3 4">
    <name type="scientific">Ferviditalea candida</name>
    <dbReference type="NCBI Taxonomy" id="3108399"/>
    <lineage>
        <taxon>Bacteria</taxon>
        <taxon>Bacillati</taxon>
        <taxon>Bacillota</taxon>
        <taxon>Bacilli</taxon>
        <taxon>Bacillales</taxon>
        <taxon>Paenibacillaceae</taxon>
        <taxon>Ferviditalea</taxon>
    </lineage>
</organism>
<dbReference type="InterPro" id="IPR036873">
    <property type="entry name" value="Rhodanese-like_dom_sf"/>
</dbReference>
<dbReference type="Gene3D" id="3.40.50.300">
    <property type="entry name" value="P-loop containing nucleotide triphosphate hydrolases"/>
    <property type="match status" value="1"/>
</dbReference>
<accession>A0ABU5ZCQ8</accession>
<comment type="caution">
    <text evidence="3">The sequence shown here is derived from an EMBL/GenBank/DDBJ whole genome shotgun (WGS) entry which is preliminary data.</text>
</comment>
<evidence type="ECO:0000313" key="3">
    <source>
        <dbReference type="EMBL" id="MEB3100288.1"/>
    </source>
</evidence>
<name>A0ABU5ZCQ8_9BACL</name>
<dbReference type="InterPro" id="IPR058840">
    <property type="entry name" value="AAA_SelU"/>
</dbReference>
<gene>
    <name evidence="3" type="primary">mnmH</name>
    <name evidence="3" type="ORF">VF724_01270</name>
</gene>
<evidence type="ECO:0000256" key="1">
    <source>
        <dbReference type="ARBA" id="ARBA00023266"/>
    </source>
</evidence>
<dbReference type="InterPro" id="IPR027417">
    <property type="entry name" value="P-loop_NTPase"/>
</dbReference>
<reference evidence="3" key="1">
    <citation type="submission" date="2023-12" db="EMBL/GenBank/DDBJ databases">
        <title>Fervidustalea candida gen. nov., sp. nov., a novel member of the family Paenibacillaceae isolated from a geothermal area.</title>
        <authorList>
            <person name="Li W.-J."/>
            <person name="Jiao J.-Y."/>
            <person name="Chen Y."/>
        </authorList>
    </citation>
    <scope>NUCLEOTIDE SEQUENCE</scope>
    <source>
        <strain evidence="3">SYSU GA230002</strain>
    </source>
</reference>
<dbReference type="PANTHER" id="PTHR30401:SF0">
    <property type="entry name" value="TRNA 2-SELENOURIDINE SYNTHASE"/>
    <property type="match status" value="1"/>
</dbReference>
<dbReference type="Proteomes" id="UP001310386">
    <property type="component" value="Unassembled WGS sequence"/>
</dbReference>
<dbReference type="Pfam" id="PF00581">
    <property type="entry name" value="Rhodanese"/>
    <property type="match status" value="1"/>
</dbReference>
<dbReference type="NCBIfam" id="NF008750">
    <property type="entry name" value="PRK11784.1-2"/>
    <property type="match status" value="1"/>
</dbReference>